<dbReference type="eggNOG" id="KOG4175">
    <property type="taxonomic scope" value="Eukaryota"/>
</dbReference>
<evidence type="ECO:0000256" key="4">
    <source>
        <dbReference type="ARBA" id="ARBA00023141"/>
    </source>
</evidence>
<sequence>MDTDREAIPREETAEAHDGSGGGARCGVGARRGGRRRHTARRTATETSLVLSTRRLGWCCGFRRHYTSQQRGDAARRRQRNQSTATAVACKASSPAATSSSSSSAPAKLGAAPGRVAVRKLTAAAASAAASLRLDIDRAPAAPATERGLSSVSRTMSRLMEKGKTAFIPYITAGDPDMGTTAEALRLLDACGADVIELGVPFSDPYNDGPVIQASAARALAAGATMDGIMSMLEEVTPELSCPVVLFSYLGPIVRRGPANFTAAAKQAGVQGLIVPDLPYLEACSFRSEVIKNNLELVLLTTPTTPPDRMKAITAASGGFVYLVSVNGVTGSRQDVNPRVEHLLQEIKQVTDKAVCVGYGISTPDHVRQIAEWGADGVIIGSAMVRQLGEAASPKQGLKRLENCTYTHNVVAMAFATMKASPMSASSSSAPVLRRCVAAPARVAAARRLAAAASVALEASPVPAAAAVERRMSVSQPMSKLKEKGKTAFIPYITAGDPDMGTTAEALRVLDACGADVIELGVPFSDPYADGPVIQASASRALAAGATPEGVLSMLKEVTPELSCPVVLLSYLGPILRRGAANFTAAAKEAGVQGLIVPDLPYVDTCTFRSEAIKSNLELVLLTTPATPGERMKIITEASGGFVYLVSVNGVTGPRPKVNTRVEHLLQDIKLVTDKAVCVGFGISTPDHVRQIAGWGADGVIIGSAMVRQLGEAASPKQGLKRLEEYARSMKDALP</sequence>
<feature type="compositionally biased region" description="Basic residues" evidence="8">
    <location>
        <begin position="32"/>
        <end position="41"/>
    </location>
</feature>
<reference evidence="9" key="1">
    <citation type="submission" date="2015-04" db="UniProtKB">
        <authorList>
            <consortium name="EnsemblPlants"/>
        </authorList>
    </citation>
    <scope>IDENTIFICATION</scope>
</reference>
<dbReference type="PANTHER" id="PTHR43406">
    <property type="entry name" value="TRYPTOPHAN SYNTHASE, ALPHA CHAIN"/>
    <property type="match status" value="1"/>
</dbReference>
<evidence type="ECO:0000256" key="8">
    <source>
        <dbReference type="SAM" id="MobiDB-lite"/>
    </source>
</evidence>
<dbReference type="InterPro" id="IPR011060">
    <property type="entry name" value="RibuloseP-bd_barrel"/>
</dbReference>
<dbReference type="InterPro" id="IPR013785">
    <property type="entry name" value="Aldolase_TIM"/>
</dbReference>
<evidence type="ECO:0000256" key="1">
    <source>
        <dbReference type="ARBA" id="ARBA00004733"/>
    </source>
</evidence>
<evidence type="ECO:0000313" key="10">
    <source>
        <dbReference type="Proteomes" id="UP000008021"/>
    </source>
</evidence>
<dbReference type="GO" id="GO:0004834">
    <property type="term" value="F:tryptophan synthase activity"/>
    <property type="evidence" value="ECO:0007669"/>
    <property type="project" value="UniProtKB-EC"/>
</dbReference>
<evidence type="ECO:0000256" key="6">
    <source>
        <dbReference type="ARBA" id="ARBA00049047"/>
    </source>
</evidence>
<dbReference type="UniPathway" id="UPA00035">
    <property type="reaction ID" value="UER00044"/>
</dbReference>
<dbReference type="AlphaFoldDB" id="A0A0E0D871"/>
<dbReference type="CDD" id="cd04724">
    <property type="entry name" value="Tryptophan_synthase_alpha"/>
    <property type="match status" value="2"/>
</dbReference>
<dbReference type="EnsemblPlants" id="OMERI03G34560.1">
    <property type="protein sequence ID" value="OMERI03G34560.1"/>
    <property type="gene ID" value="OMERI03G34560"/>
</dbReference>
<comment type="catalytic activity">
    <reaction evidence="6">
        <text>(1S,2R)-1-C-(indol-3-yl)glycerol 3-phosphate + L-serine = D-glyceraldehyde 3-phosphate + L-tryptophan + H2O</text>
        <dbReference type="Rhea" id="RHEA:10532"/>
        <dbReference type="ChEBI" id="CHEBI:15377"/>
        <dbReference type="ChEBI" id="CHEBI:33384"/>
        <dbReference type="ChEBI" id="CHEBI:57912"/>
        <dbReference type="ChEBI" id="CHEBI:58866"/>
        <dbReference type="ChEBI" id="CHEBI:59776"/>
        <dbReference type="EC" id="4.2.1.20"/>
    </reaction>
</comment>
<keyword evidence="3" id="KW-0822">Tryptophan biosynthesis</keyword>
<evidence type="ECO:0000256" key="7">
    <source>
        <dbReference type="ARBA" id="ARBA00060788"/>
    </source>
</evidence>
<evidence type="ECO:0000313" key="9">
    <source>
        <dbReference type="EnsemblPlants" id="OMERI03G34560.1"/>
    </source>
</evidence>
<dbReference type="InterPro" id="IPR018204">
    <property type="entry name" value="Trp_synthase_alpha_AS"/>
</dbReference>
<dbReference type="Gramene" id="OMERI03G34560.1">
    <property type="protein sequence ID" value="OMERI03G34560.1"/>
    <property type="gene ID" value="OMERI03G34560"/>
</dbReference>
<dbReference type="STRING" id="40149.A0A0E0D871"/>
<dbReference type="FunFam" id="3.20.20.70:FF:000107">
    <property type="entry name" value="Tryptophan synthase alpha chain, chloroplastic"/>
    <property type="match status" value="2"/>
</dbReference>
<dbReference type="SUPFAM" id="SSF51366">
    <property type="entry name" value="Ribulose-phoshate binding barrel"/>
    <property type="match status" value="2"/>
</dbReference>
<dbReference type="InterPro" id="IPR002028">
    <property type="entry name" value="Trp_synthase_suA"/>
</dbReference>
<feature type="region of interest" description="Disordered" evidence="8">
    <location>
        <begin position="69"/>
        <end position="109"/>
    </location>
</feature>
<dbReference type="HAMAP" id="MF_00131">
    <property type="entry name" value="Trp_synth_alpha"/>
    <property type="match status" value="2"/>
</dbReference>
<dbReference type="GO" id="GO:0009507">
    <property type="term" value="C:chloroplast"/>
    <property type="evidence" value="ECO:0007669"/>
    <property type="project" value="TreeGrafter"/>
</dbReference>
<proteinExistence type="inferred from homology"/>
<evidence type="ECO:0000256" key="3">
    <source>
        <dbReference type="ARBA" id="ARBA00022822"/>
    </source>
</evidence>
<name>A0A0E0D871_9ORYZ</name>
<organism evidence="9">
    <name type="scientific">Oryza meridionalis</name>
    <dbReference type="NCBI Taxonomy" id="40149"/>
    <lineage>
        <taxon>Eukaryota</taxon>
        <taxon>Viridiplantae</taxon>
        <taxon>Streptophyta</taxon>
        <taxon>Embryophyta</taxon>
        <taxon>Tracheophyta</taxon>
        <taxon>Spermatophyta</taxon>
        <taxon>Magnoliopsida</taxon>
        <taxon>Liliopsida</taxon>
        <taxon>Poales</taxon>
        <taxon>Poaceae</taxon>
        <taxon>BOP clade</taxon>
        <taxon>Oryzoideae</taxon>
        <taxon>Oryzeae</taxon>
        <taxon>Oryzinae</taxon>
        <taxon>Oryza</taxon>
    </lineage>
</organism>
<keyword evidence="4" id="KW-0057">Aromatic amino acid biosynthesis</keyword>
<dbReference type="Pfam" id="PF00290">
    <property type="entry name" value="Trp_syntA"/>
    <property type="match status" value="2"/>
</dbReference>
<dbReference type="Gene3D" id="3.20.20.70">
    <property type="entry name" value="Aldolase class I"/>
    <property type="match status" value="2"/>
</dbReference>
<dbReference type="NCBIfam" id="TIGR00262">
    <property type="entry name" value="trpA"/>
    <property type="match status" value="2"/>
</dbReference>
<keyword evidence="10" id="KW-1185">Reference proteome</keyword>
<feature type="region of interest" description="Disordered" evidence="8">
    <location>
        <begin position="1"/>
        <end position="46"/>
    </location>
</feature>
<protein>
    <submittedName>
        <fullName evidence="9">Uncharacterized protein</fullName>
    </submittedName>
</protein>
<dbReference type="PROSITE" id="PS00167">
    <property type="entry name" value="TRP_SYNTHASE_ALPHA"/>
    <property type="match status" value="1"/>
</dbReference>
<accession>A0A0E0D871</accession>
<evidence type="ECO:0000256" key="2">
    <source>
        <dbReference type="ARBA" id="ARBA00022605"/>
    </source>
</evidence>
<dbReference type="GO" id="GO:0005829">
    <property type="term" value="C:cytosol"/>
    <property type="evidence" value="ECO:0007669"/>
    <property type="project" value="TreeGrafter"/>
</dbReference>
<keyword evidence="2" id="KW-0028">Amino-acid biosynthesis</keyword>
<keyword evidence="5" id="KW-0456">Lyase</keyword>
<comment type="similarity">
    <text evidence="7">Belongs to the TrpA family.</text>
</comment>
<comment type="pathway">
    <text evidence="1">Amino-acid biosynthesis; L-tryptophan biosynthesis; L-tryptophan from chorismate: step 5/5.</text>
</comment>
<feature type="compositionally biased region" description="Basic and acidic residues" evidence="8">
    <location>
        <begin position="1"/>
        <end position="18"/>
    </location>
</feature>
<dbReference type="PANTHER" id="PTHR43406:SF3">
    <property type="entry name" value="TRYPTOPHAN SYNTHASE"/>
    <property type="match status" value="1"/>
</dbReference>
<feature type="compositionally biased region" description="Low complexity" evidence="8">
    <location>
        <begin position="89"/>
        <end position="109"/>
    </location>
</feature>
<evidence type="ECO:0000256" key="5">
    <source>
        <dbReference type="ARBA" id="ARBA00023239"/>
    </source>
</evidence>
<reference evidence="9" key="2">
    <citation type="submission" date="2018-05" db="EMBL/GenBank/DDBJ databases">
        <title>OmerRS3 (Oryza meridionalis Reference Sequence Version 3).</title>
        <authorList>
            <person name="Zhang J."/>
            <person name="Kudrna D."/>
            <person name="Lee S."/>
            <person name="Talag J."/>
            <person name="Welchert J."/>
            <person name="Wing R.A."/>
        </authorList>
    </citation>
    <scope>NUCLEOTIDE SEQUENCE [LARGE SCALE GENOMIC DNA]</scope>
    <source>
        <strain evidence="9">cv. OR44</strain>
    </source>
</reference>
<dbReference type="Proteomes" id="UP000008021">
    <property type="component" value="Chromosome 3"/>
</dbReference>